<evidence type="ECO:0000313" key="2">
    <source>
        <dbReference type="Proteomes" id="UP000825935"/>
    </source>
</evidence>
<dbReference type="Proteomes" id="UP000825935">
    <property type="component" value="Chromosome 12"/>
</dbReference>
<accession>A0A8T2TM29</accession>
<dbReference type="AlphaFoldDB" id="A0A8T2TM29"/>
<name>A0A8T2TM29_CERRI</name>
<protein>
    <submittedName>
        <fullName evidence="1">Uncharacterized protein</fullName>
    </submittedName>
</protein>
<dbReference type="EMBL" id="CM035417">
    <property type="protein sequence ID" value="KAH7422766.1"/>
    <property type="molecule type" value="Genomic_DNA"/>
</dbReference>
<gene>
    <name evidence="1" type="ORF">KP509_12G024600</name>
</gene>
<evidence type="ECO:0000313" key="1">
    <source>
        <dbReference type="EMBL" id="KAH7422766.1"/>
    </source>
</evidence>
<proteinExistence type="predicted"/>
<organism evidence="1 2">
    <name type="scientific">Ceratopteris richardii</name>
    <name type="common">Triangle waterfern</name>
    <dbReference type="NCBI Taxonomy" id="49495"/>
    <lineage>
        <taxon>Eukaryota</taxon>
        <taxon>Viridiplantae</taxon>
        <taxon>Streptophyta</taxon>
        <taxon>Embryophyta</taxon>
        <taxon>Tracheophyta</taxon>
        <taxon>Polypodiopsida</taxon>
        <taxon>Polypodiidae</taxon>
        <taxon>Polypodiales</taxon>
        <taxon>Pteridineae</taxon>
        <taxon>Pteridaceae</taxon>
        <taxon>Parkerioideae</taxon>
        <taxon>Ceratopteris</taxon>
    </lineage>
</organism>
<comment type="caution">
    <text evidence="1">The sequence shown here is derived from an EMBL/GenBank/DDBJ whole genome shotgun (WGS) entry which is preliminary data.</text>
</comment>
<reference evidence="1" key="1">
    <citation type="submission" date="2021-08" db="EMBL/GenBank/DDBJ databases">
        <title>WGS assembly of Ceratopteris richardii.</title>
        <authorList>
            <person name="Marchant D.B."/>
            <person name="Chen G."/>
            <person name="Jenkins J."/>
            <person name="Shu S."/>
            <person name="Leebens-Mack J."/>
            <person name="Grimwood J."/>
            <person name="Schmutz J."/>
            <person name="Soltis P."/>
            <person name="Soltis D."/>
            <person name="Chen Z.-H."/>
        </authorList>
    </citation>
    <scope>NUCLEOTIDE SEQUENCE</scope>
    <source>
        <strain evidence="1">Whitten #5841</strain>
        <tissue evidence="1">Leaf</tissue>
    </source>
</reference>
<keyword evidence="2" id="KW-1185">Reference proteome</keyword>
<sequence length="290" mass="34330">MWNHPDIVVLCLRLIRGVEEEPVMHGHGASPNRVLWPRPLERSSSILPSFQASLPITITHIMREKKATLYLCENLHAFEQVVCSEEASGLHDTSFSVWDLQMIEAVAALNTKNQETSYLIDQNVNIMMHELLEQAFRFQESLRWSELCSLDKCCIDDILRGEFPVSTFADEFAHRWMLSYMGEDHDYRHISHYQSILEYESRSYLIDQSRHIVMDADGKRVIWRMYELCDLYQGLRWLQLRWRDINYVIHTLYREFPVPTFADAFSSGWMVSCMQKYHRRRISYQRLAEG</sequence>